<dbReference type="SUPFAM" id="SSF48452">
    <property type="entry name" value="TPR-like"/>
    <property type="match status" value="2"/>
</dbReference>
<protein>
    <submittedName>
        <fullName evidence="8">Caspase family protein</fullName>
    </submittedName>
</protein>
<dbReference type="InterPro" id="IPR019734">
    <property type="entry name" value="TPR_rpt"/>
</dbReference>
<dbReference type="InterPro" id="IPR013105">
    <property type="entry name" value="TPR_2"/>
</dbReference>
<dbReference type="InterPro" id="IPR052039">
    <property type="entry name" value="Caspase-related_regulators"/>
</dbReference>
<evidence type="ECO:0000256" key="6">
    <source>
        <dbReference type="SAM" id="SignalP"/>
    </source>
</evidence>
<evidence type="ECO:0000313" key="9">
    <source>
        <dbReference type="Proteomes" id="UP001315278"/>
    </source>
</evidence>
<evidence type="ECO:0000256" key="1">
    <source>
        <dbReference type="ARBA" id="ARBA00010134"/>
    </source>
</evidence>
<feature type="repeat" description="TPR" evidence="4">
    <location>
        <begin position="162"/>
        <end position="195"/>
    </location>
</feature>
<dbReference type="Pfam" id="PF07719">
    <property type="entry name" value="TPR_2"/>
    <property type="match status" value="1"/>
</dbReference>
<evidence type="ECO:0000256" key="3">
    <source>
        <dbReference type="ARBA" id="ARBA00022803"/>
    </source>
</evidence>
<dbReference type="PANTHER" id="PTHR22576">
    <property type="entry name" value="MUCOSA ASSOCIATED LYMPHOID TISSUE LYMPHOMA TRANSLOCATION PROTEIN 1/PARACASPASE"/>
    <property type="match status" value="1"/>
</dbReference>
<dbReference type="Gene3D" id="3.40.50.1460">
    <property type="match status" value="1"/>
</dbReference>
<dbReference type="Pfam" id="PF13432">
    <property type="entry name" value="TPR_16"/>
    <property type="match status" value="1"/>
</dbReference>
<organism evidence="8 9">
    <name type="scientific">Bradyrhizobium jicamae</name>
    <dbReference type="NCBI Taxonomy" id="280332"/>
    <lineage>
        <taxon>Bacteria</taxon>
        <taxon>Pseudomonadati</taxon>
        <taxon>Pseudomonadota</taxon>
        <taxon>Alphaproteobacteria</taxon>
        <taxon>Hyphomicrobiales</taxon>
        <taxon>Nitrobacteraceae</taxon>
        <taxon>Bradyrhizobium</taxon>
    </lineage>
</organism>
<dbReference type="Proteomes" id="UP001315278">
    <property type="component" value="Unassembled WGS sequence"/>
</dbReference>
<dbReference type="RefSeq" id="WP_212494850.1">
    <property type="nucleotide sequence ID" value="NZ_JAFCJH010000055.1"/>
</dbReference>
<evidence type="ECO:0000313" key="8">
    <source>
        <dbReference type="EMBL" id="MBR0800461.1"/>
    </source>
</evidence>
<sequence>MRRLLLIPALVAIVLWAAPCLGQSPSQLGPLCTTETTPADQMIAACSKIIALKVFSGEKLATIYFWRAVGWNKKGNYPQVIADATEAIRLKPSVAIYNLRGSAYYDKGEYDIAIADFDDALRIGPPSGIIFHNRGNAWRAKGDFTRAIADYDAAIKADPKSAFSYQNRGISKQALGELDGALTDTNEAIRIDPSLPQPLINRAVIWRAKGDIDRAISDATEAIRLAKAKAPANIMTPPGSVLISAYTQRGLAHEARGDAEHAKQDYAAALEGRASDAGSKSNQATAMVRLALLKEADAAPRKAAAAPPAAEASPSPKPATSAPAAATATPPAARAQAAATGRRVALVIGNGSYAHVTALPNPTNDARAIAKNLRDIGFAVTEGINLDRNDMQTTIHEFLREAAQSQIAVVYYAGHGVQIDGRNYLVPVDIEFKAGGRITDAMVDMDTILAGLDDQIRTNIVILDACRNNPMGPQVATAGPSRGIEAGSGLAAPASLGAGSTLGAGTLIAFATAPGKVALDGEGANSPFSAALSRHIGTPGLEVQQMLTRVRAEVVAATRGKQVPWSNSSLLGEVYLAEK</sequence>
<dbReference type="SUPFAM" id="SSF52129">
    <property type="entry name" value="Caspase-like"/>
    <property type="match status" value="1"/>
</dbReference>
<comment type="caution">
    <text evidence="8">The sequence shown here is derived from an EMBL/GenBank/DDBJ whole genome shotgun (WGS) entry which is preliminary data.</text>
</comment>
<evidence type="ECO:0000256" key="4">
    <source>
        <dbReference type="PROSITE-ProRule" id="PRU00339"/>
    </source>
</evidence>
<feature type="repeat" description="TPR" evidence="4">
    <location>
        <begin position="94"/>
        <end position="127"/>
    </location>
</feature>
<keyword evidence="6" id="KW-0732">Signal</keyword>
<dbReference type="Pfam" id="PF00656">
    <property type="entry name" value="Peptidase_C14"/>
    <property type="match status" value="1"/>
</dbReference>
<evidence type="ECO:0000259" key="7">
    <source>
        <dbReference type="PROSITE" id="PS50208"/>
    </source>
</evidence>
<keyword evidence="9" id="KW-1185">Reference proteome</keyword>
<feature type="region of interest" description="Disordered" evidence="5">
    <location>
        <begin position="302"/>
        <end position="335"/>
    </location>
</feature>
<dbReference type="PROSITE" id="PS50208">
    <property type="entry name" value="CASPASE_P20"/>
    <property type="match status" value="1"/>
</dbReference>
<dbReference type="SMART" id="SM00028">
    <property type="entry name" value="TPR"/>
    <property type="match status" value="6"/>
</dbReference>
<reference evidence="9" key="1">
    <citation type="journal article" date="2021" name="ISME J.">
        <title>Evolutionary origin and ecological implication of a unique nif island in free-living Bradyrhizobium lineages.</title>
        <authorList>
            <person name="Tao J."/>
        </authorList>
    </citation>
    <scope>NUCLEOTIDE SEQUENCE [LARGE SCALE GENOMIC DNA]</scope>
    <source>
        <strain evidence="9">SZCCT0434</strain>
    </source>
</reference>
<dbReference type="SMART" id="SM00115">
    <property type="entry name" value="CASc"/>
    <property type="match status" value="1"/>
</dbReference>
<gene>
    <name evidence="8" type="ORF">JQ615_34345</name>
</gene>
<dbReference type="PROSITE" id="PS50005">
    <property type="entry name" value="TPR"/>
    <property type="match status" value="3"/>
</dbReference>
<comment type="similarity">
    <text evidence="1">Belongs to the peptidase C14A family.</text>
</comment>
<dbReference type="EMBL" id="JAFCJH010000055">
    <property type="protein sequence ID" value="MBR0800461.1"/>
    <property type="molecule type" value="Genomic_DNA"/>
</dbReference>
<feature type="domain" description="Caspase family p20" evidence="7">
    <location>
        <begin position="341"/>
        <end position="470"/>
    </location>
</feature>
<dbReference type="PANTHER" id="PTHR22576:SF37">
    <property type="entry name" value="MUCOSA-ASSOCIATED LYMPHOID TISSUE LYMPHOMA TRANSLOCATION PROTEIN 1"/>
    <property type="match status" value="1"/>
</dbReference>
<dbReference type="InterPro" id="IPR001309">
    <property type="entry name" value="Pept_C14_p20"/>
</dbReference>
<feature type="signal peptide" evidence="6">
    <location>
        <begin position="1"/>
        <end position="17"/>
    </location>
</feature>
<evidence type="ECO:0000256" key="5">
    <source>
        <dbReference type="SAM" id="MobiDB-lite"/>
    </source>
</evidence>
<feature type="repeat" description="TPR" evidence="4">
    <location>
        <begin position="128"/>
        <end position="161"/>
    </location>
</feature>
<keyword evidence="3 4" id="KW-0802">TPR repeat</keyword>
<feature type="chain" id="PRO_5046386063" evidence="6">
    <location>
        <begin position="18"/>
        <end position="579"/>
    </location>
</feature>
<keyword evidence="2" id="KW-0677">Repeat</keyword>
<evidence type="ECO:0000256" key="2">
    <source>
        <dbReference type="ARBA" id="ARBA00022737"/>
    </source>
</evidence>
<accession>A0ABS5FW18</accession>
<dbReference type="InterPro" id="IPR011600">
    <property type="entry name" value="Pept_C14_caspase"/>
</dbReference>
<dbReference type="InterPro" id="IPR011990">
    <property type="entry name" value="TPR-like_helical_dom_sf"/>
</dbReference>
<dbReference type="InterPro" id="IPR029030">
    <property type="entry name" value="Caspase-like_dom_sf"/>
</dbReference>
<dbReference type="InterPro" id="IPR015917">
    <property type="entry name" value="Pept_C14A"/>
</dbReference>
<dbReference type="Pfam" id="PF13181">
    <property type="entry name" value="TPR_8"/>
    <property type="match status" value="1"/>
</dbReference>
<name>A0ABS5FW18_9BRAD</name>
<proteinExistence type="inferred from homology"/>
<dbReference type="Gene3D" id="1.25.40.10">
    <property type="entry name" value="Tetratricopeptide repeat domain"/>
    <property type="match status" value="2"/>
</dbReference>